<organism evidence="1 2">
    <name type="scientific">Flavobacterium magnum</name>
    <dbReference type="NCBI Taxonomy" id="2162713"/>
    <lineage>
        <taxon>Bacteria</taxon>
        <taxon>Pseudomonadati</taxon>
        <taxon>Bacteroidota</taxon>
        <taxon>Flavobacteriia</taxon>
        <taxon>Flavobacteriales</taxon>
        <taxon>Flavobacteriaceae</taxon>
        <taxon>Flavobacterium</taxon>
    </lineage>
</organism>
<name>A0A2S0RC70_9FLAO</name>
<dbReference type="KEGG" id="fmg:HYN48_01270"/>
<dbReference type="OrthoDB" id="1119986at2"/>
<proteinExistence type="predicted"/>
<dbReference type="RefSeq" id="WP_108369415.1">
    <property type="nucleotide sequence ID" value="NZ_CP028811.1"/>
</dbReference>
<keyword evidence="2" id="KW-1185">Reference proteome</keyword>
<accession>A0A2S0RC70</accession>
<reference evidence="1 2" key="1">
    <citation type="submission" date="2018-04" db="EMBL/GenBank/DDBJ databases">
        <title>Genome sequencing of Flavobacterium sp. HYN0048.</title>
        <authorList>
            <person name="Yi H."/>
            <person name="Baek C."/>
        </authorList>
    </citation>
    <scope>NUCLEOTIDE SEQUENCE [LARGE SCALE GENOMIC DNA]</scope>
    <source>
        <strain evidence="1 2">HYN0048</strain>
    </source>
</reference>
<evidence type="ECO:0000313" key="1">
    <source>
        <dbReference type="EMBL" id="AWA28828.1"/>
    </source>
</evidence>
<sequence>MIVKIIKYFGGMLIEWIANLRYWLKIPVDSQTRSRLASNLATAGTFLVVSNPGTAAASIKIWVE</sequence>
<evidence type="ECO:0000313" key="2">
    <source>
        <dbReference type="Proteomes" id="UP000244193"/>
    </source>
</evidence>
<dbReference type="AlphaFoldDB" id="A0A2S0RC70"/>
<gene>
    <name evidence="1" type="ORF">HYN48_01270</name>
</gene>
<protein>
    <submittedName>
        <fullName evidence="1">Uncharacterized protein</fullName>
    </submittedName>
</protein>
<dbReference type="Proteomes" id="UP000244193">
    <property type="component" value="Chromosome"/>
</dbReference>
<dbReference type="EMBL" id="CP028811">
    <property type="protein sequence ID" value="AWA28828.1"/>
    <property type="molecule type" value="Genomic_DNA"/>
</dbReference>